<accession>A0A2T0SPC0</accession>
<dbReference type="InterPro" id="IPR002575">
    <property type="entry name" value="Aminoglycoside_PTrfase"/>
</dbReference>
<feature type="domain" description="Aminoglycoside phosphotransferase" evidence="1">
    <location>
        <begin position="59"/>
        <end position="229"/>
    </location>
</feature>
<dbReference type="Gene3D" id="3.90.1200.10">
    <property type="match status" value="1"/>
</dbReference>
<reference evidence="2 3" key="1">
    <citation type="submission" date="2018-03" db="EMBL/GenBank/DDBJ databases">
        <title>Genomic Encyclopedia of Archaeal and Bacterial Type Strains, Phase II (KMG-II): from individual species to whole genera.</title>
        <authorList>
            <person name="Goeker M."/>
        </authorList>
    </citation>
    <scope>NUCLEOTIDE SEQUENCE [LARGE SCALE GENOMIC DNA]</scope>
    <source>
        <strain evidence="2 3">DSM 44720</strain>
    </source>
</reference>
<evidence type="ECO:0000313" key="3">
    <source>
        <dbReference type="Proteomes" id="UP000239494"/>
    </source>
</evidence>
<comment type="caution">
    <text evidence="2">The sequence shown here is derived from an EMBL/GenBank/DDBJ whole genome shotgun (WGS) entry which is preliminary data.</text>
</comment>
<dbReference type="Pfam" id="PF01636">
    <property type="entry name" value="APH"/>
    <property type="match status" value="1"/>
</dbReference>
<organism evidence="2 3">
    <name type="scientific">Umezawaea tangerina</name>
    <dbReference type="NCBI Taxonomy" id="84725"/>
    <lineage>
        <taxon>Bacteria</taxon>
        <taxon>Bacillati</taxon>
        <taxon>Actinomycetota</taxon>
        <taxon>Actinomycetes</taxon>
        <taxon>Pseudonocardiales</taxon>
        <taxon>Pseudonocardiaceae</taxon>
        <taxon>Umezawaea</taxon>
    </lineage>
</organism>
<protein>
    <submittedName>
        <fullName evidence="2">Phosphotransferase family enzyme</fullName>
    </submittedName>
</protein>
<dbReference type="RefSeq" id="WP_106193681.1">
    <property type="nucleotide sequence ID" value="NZ_PVTF01000014.1"/>
</dbReference>
<dbReference type="InterPro" id="IPR011009">
    <property type="entry name" value="Kinase-like_dom_sf"/>
</dbReference>
<dbReference type="AlphaFoldDB" id="A0A2T0SPC0"/>
<dbReference type="Proteomes" id="UP000239494">
    <property type="component" value="Unassembled WGS sequence"/>
</dbReference>
<sequence>MDDLTARGIRAAVAVARSHDVRVDTPVVLRDASNLLVHLRPAPVVARVATSTALGRPDVLGHFRRAESVTRWLAARGVPVVPASPLFPPGPFVHDDLVVSFAQHVPHDPTWVPTSFAARLAELHTELLDYPDPLPTRLPLSDVDHAITTWTRSPDELAAFTAERDTLAATWPTTGSRPLHGDAHPGNLLLTPHGPLWNDFEDTWHGPVAWDLACLALTSRLDGMAAARAYPQVVDLAFHLRLRRLHVTGWLMVLERRFPRYREAADEGFRGIGAG</sequence>
<keyword evidence="2" id="KW-0808">Transferase</keyword>
<dbReference type="GO" id="GO:0016740">
    <property type="term" value="F:transferase activity"/>
    <property type="evidence" value="ECO:0007669"/>
    <property type="project" value="UniProtKB-KW"/>
</dbReference>
<evidence type="ECO:0000259" key="1">
    <source>
        <dbReference type="Pfam" id="PF01636"/>
    </source>
</evidence>
<name>A0A2T0SPC0_9PSEU</name>
<dbReference type="EMBL" id="PVTF01000014">
    <property type="protein sequence ID" value="PRY35213.1"/>
    <property type="molecule type" value="Genomic_DNA"/>
</dbReference>
<dbReference type="OrthoDB" id="115252at2"/>
<evidence type="ECO:0000313" key="2">
    <source>
        <dbReference type="EMBL" id="PRY35213.1"/>
    </source>
</evidence>
<gene>
    <name evidence="2" type="ORF">CLV43_114131</name>
</gene>
<proteinExistence type="predicted"/>
<dbReference type="SUPFAM" id="SSF56112">
    <property type="entry name" value="Protein kinase-like (PK-like)"/>
    <property type="match status" value="1"/>
</dbReference>
<keyword evidence="3" id="KW-1185">Reference proteome</keyword>